<dbReference type="PIRSF" id="PIRSF009120">
    <property type="entry name" value="UCP009120_prtse"/>
    <property type="match status" value="1"/>
</dbReference>
<organism evidence="1 2">
    <name type="scientific">Rhodovulum iodosum</name>
    <dbReference type="NCBI Taxonomy" id="68291"/>
    <lineage>
        <taxon>Bacteria</taxon>
        <taxon>Pseudomonadati</taxon>
        <taxon>Pseudomonadota</taxon>
        <taxon>Alphaproteobacteria</taxon>
        <taxon>Rhodobacterales</taxon>
        <taxon>Paracoccaceae</taxon>
        <taxon>Rhodovulum</taxon>
    </lineage>
</organism>
<accession>A0ABV3XS93</accession>
<dbReference type="Pfam" id="PF00227">
    <property type="entry name" value="Proteasome"/>
    <property type="match status" value="1"/>
</dbReference>
<keyword evidence="1" id="KW-0645">Protease</keyword>
<dbReference type="GO" id="GO:0008233">
    <property type="term" value="F:peptidase activity"/>
    <property type="evidence" value="ECO:0007669"/>
    <property type="project" value="UniProtKB-KW"/>
</dbReference>
<dbReference type="Gene3D" id="3.60.20.10">
    <property type="entry name" value="Glutamine Phosphoribosylpyrophosphate, subunit 1, domain 1"/>
    <property type="match status" value="1"/>
</dbReference>
<dbReference type="EMBL" id="JBEHHI010000001">
    <property type="protein sequence ID" value="MEX5728182.1"/>
    <property type="molecule type" value="Genomic_DNA"/>
</dbReference>
<keyword evidence="2" id="KW-1185">Reference proteome</keyword>
<evidence type="ECO:0000313" key="1">
    <source>
        <dbReference type="EMBL" id="MEX5728182.1"/>
    </source>
</evidence>
<evidence type="ECO:0000313" key="2">
    <source>
        <dbReference type="Proteomes" id="UP001560019"/>
    </source>
</evidence>
<dbReference type="GO" id="GO:0006508">
    <property type="term" value="P:proteolysis"/>
    <property type="evidence" value="ECO:0007669"/>
    <property type="project" value="UniProtKB-KW"/>
</dbReference>
<name>A0ABV3XS93_9RHOB</name>
<proteinExistence type="predicted"/>
<keyword evidence="1" id="KW-0378">Hydrolase</keyword>
<dbReference type="Proteomes" id="UP001560019">
    <property type="component" value="Unassembled WGS sequence"/>
</dbReference>
<dbReference type="InterPro" id="IPR016545">
    <property type="entry name" value="UCP009120_prtse"/>
</dbReference>
<dbReference type="GO" id="GO:0000502">
    <property type="term" value="C:proteasome complex"/>
    <property type="evidence" value="ECO:0007669"/>
    <property type="project" value="UniProtKB-KW"/>
</dbReference>
<comment type="caution">
    <text evidence="1">The sequence shown here is derived from an EMBL/GenBank/DDBJ whole genome shotgun (WGS) entry which is preliminary data.</text>
</comment>
<protein>
    <submittedName>
        <fullName evidence="1">Proteasome-type protease</fullName>
    </submittedName>
</protein>
<keyword evidence="1" id="KW-0647">Proteasome</keyword>
<gene>
    <name evidence="1" type="ORF">Ga0609869_001535</name>
</gene>
<sequence length="268" mass="29096">MRLSLAAVGGWGVSPSLRHNRSGLSMTYCLALKLNEGLVCLSDTRTNAGVDNISKYKKMFTWEVQGERVITMVTAGNLAITQAVMSLLQENIDNPESGIETLFTASSMFHMAEIVGDAMRVVQGRYGPGLSSMGESAMSSIILAGHRAGGTPRLFHIYSAGNFIEATDDTPYFQIGDHKYGKPILDRVIGPDTSLETGITAALLSMDSTLRSNLSVGMPLDLAVMPSHSVCFSQLRRIEENDPKFLELSEAWSAALRNAFGEMVKIRV</sequence>
<reference evidence="1 2" key="1">
    <citation type="submission" date="2024-06" db="EMBL/GenBank/DDBJ databases">
        <title>Genome of Rhodovulum iodosum, a marine photoferrotroph.</title>
        <authorList>
            <person name="Bianchini G."/>
            <person name="Nikeleit V."/>
            <person name="Kappler A."/>
            <person name="Bryce C."/>
            <person name="Sanchez-Baracaldo P."/>
        </authorList>
    </citation>
    <scope>NUCLEOTIDE SEQUENCE [LARGE SCALE GENOMIC DNA]</scope>
    <source>
        <strain evidence="1 2">UT/N1</strain>
    </source>
</reference>
<dbReference type="SUPFAM" id="SSF56235">
    <property type="entry name" value="N-terminal nucleophile aminohydrolases (Ntn hydrolases)"/>
    <property type="match status" value="1"/>
</dbReference>
<dbReference type="InterPro" id="IPR029055">
    <property type="entry name" value="Ntn_hydrolases_N"/>
</dbReference>
<dbReference type="InterPro" id="IPR001353">
    <property type="entry name" value="Proteasome_sua/b"/>
</dbReference>